<evidence type="ECO:0000313" key="6">
    <source>
        <dbReference type="Proteomes" id="UP001365128"/>
    </source>
</evidence>
<dbReference type="SMART" id="SM00662">
    <property type="entry name" value="RPOLD"/>
    <property type="match status" value="1"/>
</dbReference>
<dbReference type="Gene3D" id="3.30.1360.10">
    <property type="entry name" value="RNA polymerase, RBP11-like subunit"/>
    <property type="match status" value="1"/>
</dbReference>
<dbReference type="Pfam" id="PF01000">
    <property type="entry name" value="RNA_pol_A_bac"/>
    <property type="match status" value="1"/>
</dbReference>
<dbReference type="PANTHER" id="PTHR11800:SF13">
    <property type="entry name" value="DNA-DIRECTED RNA POLYMERASES I AND III SUBUNIT RPAC1"/>
    <property type="match status" value="1"/>
</dbReference>
<reference evidence="5 6" key="1">
    <citation type="submission" date="2024-04" db="EMBL/GenBank/DDBJ databases">
        <title>Phyllosticta paracitricarpa is synonymous to the EU quarantine fungus P. citricarpa based on phylogenomic analyses.</title>
        <authorList>
            <consortium name="Lawrence Berkeley National Laboratory"/>
            <person name="Van Ingen-Buijs V.A."/>
            <person name="Van Westerhoven A.C."/>
            <person name="Haridas S."/>
            <person name="Skiadas P."/>
            <person name="Martin F."/>
            <person name="Groenewald J.Z."/>
            <person name="Crous P.W."/>
            <person name="Seidl M.F."/>
        </authorList>
    </citation>
    <scope>NUCLEOTIDE SEQUENCE [LARGE SCALE GENOMIC DNA]</scope>
    <source>
        <strain evidence="5 6">CBS 122670</strain>
    </source>
</reference>
<keyword evidence="2" id="KW-0804">Transcription</keyword>
<dbReference type="InterPro" id="IPR050518">
    <property type="entry name" value="Rpo3/RPB3_RNA_Pol_subunit"/>
</dbReference>
<dbReference type="SUPFAM" id="SSF56553">
    <property type="entry name" value="Insert subdomain of RNA polymerase alpha subunit"/>
    <property type="match status" value="1"/>
</dbReference>
<dbReference type="Proteomes" id="UP001365128">
    <property type="component" value="Unassembled WGS sequence"/>
</dbReference>
<evidence type="ECO:0000259" key="4">
    <source>
        <dbReference type="SMART" id="SM00662"/>
    </source>
</evidence>
<dbReference type="Pfam" id="PF01193">
    <property type="entry name" value="RNA_pol_L"/>
    <property type="match status" value="1"/>
</dbReference>
<proteinExistence type="inferred from homology"/>
<dbReference type="SUPFAM" id="SSF55257">
    <property type="entry name" value="RBP11-like subunits of RNA polymerase"/>
    <property type="match status" value="1"/>
</dbReference>
<dbReference type="PANTHER" id="PTHR11800">
    <property type="entry name" value="DNA-DIRECTED RNA POLYMERASE"/>
    <property type="match status" value="1"/>
</dbReference>
<organism evidence="5 6">
    <name type="scientific">Phyllosticta citricarpa</name>
    <dbReference type="NCBI Taxonomy" id="55181"/>
    <lineage>
        <taxon>Eukaryota</taxon>
        <taxon>Fungi</taxon>
        <taxon>Dikarya</taxon>
        <taxon>Ascomycota</taxon>
        <taxon>Pezizomycotina</taxon>
        <taxon>Dothideomycetes</taxon>
        <taxon>Dothideomycetes incertae sedis</taxon>
        <taxon>Botryosphaeriales</taxon>
        <taxon>Phyllostictaceae</taxon>
        <taxon>Phyllosticta</taxon>
    </lineage>
</organism>
<dbReference type="EMBL" id="JBBPDW010000017">
    <property type="protein sequence ID" value="KAK7545565.1"/>
    <property type="molecule type" value="Genomic_DNA"/>
</dbReference>
<protein>
    <submittedName>
        <fullName evidence="5">DNA-directed RNA polymerase I and III subunit Rpc40</fullName>
    </submittedName>
</protein>
<dbReference type="HAMAP" id="MF_00320">
    <property type="entry name" value="RNApol_arch_Rpo3"/>
    <property type="match status" value="1"/>
</dbReference>
<dbReference type="InterPro" id="IPR011263">
    <property type="entry name" value="DNA-dir_RNA_pol_RpoA/D/Rpb3"/>
</dbReference>
<dbReference type="GO" id="GO:0000428">
    <property type="term" value="C:DNA-directed RNA polymerase complex"/>
    <property type="evidence" value="ECO:0007669"/>
    <property type="project" value="UniProtKB-KW"/>
</dbReference>
<dbReference type="InterPro" id="IPR033901">
    <property type="entry name" value="RNAPI/III_AC40"/>
</dbReference>
<dbReference type="Gene3D" id="2.170.120.12">
    <property type="entry name" value="DNA-directed RNA polymerase, insert domain"/>
    <property type="match status" value="1"/>
</dbReference>
<keyword evidence="1 5" id="KW-0240">DNA-directed RNA polymerase</keyword>
<gene>
    <name evidence="5" type="ORF">IWX46DRAFT_601228</name>
</gene>
<dbReference type="InterPro" id="IPR036643">
    <property type="entry name" value="RNApol_insert_sf"/>
</dbReference>
<comment type="caution">
    <text evidence="5">The sequence shown here is derived from an EMBL/GenBank/DDBJ whole genome shotgun (WGS) entry which is preliminary data.</text>
</comment>
<dbReference type="InterPro" id="IPR011262">
    <property type="entry name" value="DNA-dir_RNA_pol_insert"/>
</dbReference>
<feature type="domain" description="DNA-directed RNA polymerase RpoA/D/Rpb3-type" evidence="4">
    <location>
        <begin position="64"/>
        <end position="373"/>
    </location>
</feature>
<dbReference type="CDD" id="cd07032">
    <property type="entry name" value="RNAP_I_II_AC40"/>
    <property type="match status" value="1"/>
</dbReference>
<evidence type="ECO:0000256" key="2">
    <source>
        <dbReference type="ARBA" id="ARBA00023163"/>
    </source>
</evidence>
<evidence type="ECO:0000313" key="5">
    <source>
        <dbReference type="EMBL" id="KAK7545565.1"/>
    </source>
</evidence>
<evidence type="ECO:0000256" key="3">
    <source>
        <dbReference type="ARBA" id="ARBA00025804"/>
    </source>
</evidence>
<dbReference type="NCBIfam" id="NF001988">
    <property type="entry name" value="PRK00783.1"/>
    <property type="match status" value="1"/>
</dbReference>
<name>A0ABR1MDN2_9PEZI</name>
<evidence type="ECO:0000256" key="1">
    <source>
        <dbReference type="ARBA" id="ARBA00022478"/>
    </source>
</evidence>
<accession>A0ABR1MDN2</accession>
<dbReference type="InterPro" id="IPR022842">
    <property type="entry name" value="RNAP_Rpo3/Rpb3/RPAC1"/>
</dbReference>
<comment type="similarity">
    <text evidence="3">Belongs to the archaeal Rpo3/eukaryotic RPB3 RNA polymerase subunit family.</text>
</comment>
<dbReference type="InterPro" id="IPR036603">
    <property type="entry name" value="RBP11-like"/>
</dbReference>
<sequence length="379" mass="43225">MGQSWEPTKEELEKRRIVGVHNEHVSNITSTDFPGHYPGEDHKWDLEKFKNSFNVEFHKHEQYDTQFSLVGIDTAVANAFRRIMISEIPTIAIEDVYVMRNTSIIQDEVLAHRMGLIPLKGNPEAIKQMKWYKKKTPGTDEEDDQRTDYNTVVLELDVACEWHPDGKNMARKGETDPKKIFINSSVYAHQIKFLPHGKQVQLFAGENAIQPAYPDILIAKLRPNQSISLSMHCVKGIGADHTKFSPVATATYRLLPHIEITKPIIGADAHKFARCFPPGVIEEVPISREEAKQAGSGYEGHEGEIKAVVKNPFKDTVTRECLRHDEFKDKVRLGRVRDHFIFSVESTGQFDSDDIFIQSVKALKTKCQIMKKSMENLMR</sequence>
<keyword evidence="6" id="KW-1185">Reference proteome</keyword>